<sequence length="632" mass="69756">MAAPSTDSQEKASKASKASSELDPETVELSRSASETSNTPRGKKLILAAYFVLVFAAFVETFAGDSTSGLDSYATSNFNAHALISTAAVVYKITAIISYPIMAKLNDLFGRSEGFGFSVLVYTMAYVLYAACQNVQTYVCAEILYAVGKIGYRVFQQVFIADTSSLINRGLMSQLPDAIAAVPSLYVGSVIQDAFIEHSTWRWGYGMWAIVMFVSCLVLTTMMYIVDRKTKSTGHEKIIKSLQDLPEGNFFKKAGYYLFVRLDIFGGILMAVGLVLFFIPLTLTGTSSPYKWHEAKLIALLVVGFVIFCLFLLWNTKFAKFPFVQHQALLQRTTLLACVIVALDWCENSAFSTYMKTVLQVSNYVTVGEASRIDNSKKACLQIFSVVGGLMMKYTKRSKLFVTSGIVLLYLGHVLLVYFVNTGDGMAAKPLLYMAEVFIGAGRGFYQCAMQVIVQAVAGRHNIAMSTAFFLAFSSIGSLIGSAIAGSIWNTVILSKLNKYLPEDSKSNATKIYKSIKVALKYKKGTEERDAIARAYRETQQIIGWATVGVITPMLILMLFVHNVQLTDKADVYEDDTVSEPESVEDVNAKVAEEKEVTQGPTRLTMKQDIRQSLSNFRKKPLKQQILDAIGI</sequence>
<feature type="transmembrane region" description="Helical" evidence="7">
    <location>
        <begin position="400"/>
        <end position="420"/>
    </location>
</feature>
<dbReference type="EMBL" id="JAHLUX010000012">
    <property type="protein sequence ID" value="KAG7816160.1"/>
    <property type="molecule type" value="Genomic_DNA"/>
</dbReference>
<protein>
    <recommendedName>
        <fullName evidence="8">Major facilitator superfamily (MFS) profile domain-containing protein</fullName>
    </recommendedName>
</protein>
<dbReference type="RefSeq" id="XP_043057713.1">
    <property type="nucleotide sequence ID" value="XM_043205901.1"/>
</dbReference>
<feature type="transmembrane region" description="Helical" evidence="7">
    <location>
        <begin position="432"/>
        <end position="457"/>
    </location>
</feature>
<evidence type="ECO:0000313" key="12">
    <source>
        <dbReference type="Proteomes" id="UP001197328"/>
    </source>
</evidence>
<evidence type="ECO:0000313" key="11">
    <source>
        <dbReference type="Proteomes" id="UP001196530"/>
    </source>
</evidence>
<keyword evidence="3 7" id="KW-0812">Transmembrane</keyword>
<keyword evidence="4 7" id="KW-1133">Transmembrane helix</keyword>
<evidence type="ECO:0000259" key="8">
    <source>
        <dbReference type="PROSITE" id="PS50850"/>
    </source>
</evidence>
<feature type="compositionally biased region" description="Polar residues" evidence="6">
    <location>
        <begin position="29"/>
        <end position="38"/>
    </location>
</feature>
<dbReference type="Proteomes" id="UP001197328">
    <property type="component" value="Unassembled WGS sequence"/>
</dbReference>
<reference evidence="9 12" key="1">
    <citation type="journal article" date="2021" name="G3 (Bethesda)">
        <title>Genomic diversity, chromosomal rearrangements, and interspecies hybridization in the ogataea polymorpha species complex.</title>
        <authorList>
            <person name="Hanson S.J."/>
            <person name="Cinneide E.O."/>
            <person name="Salzberg L.I."/>
            <person name="Wolfe K.H."/>
            <person name="McGowan J."/>
            <person name="Fitzpatrick D.A."/>
            <person name="Matlin K."/>
        </authorList>
    </citation>
    <scope>NUCLEOTIDE SEQUENCE</scope>
    <source>
        <strain evidence="10">51-138</strain>
        <strain evidence="9">61-244</strain>
    </source>
</reference>
<evidence type="ECO:0000256" key="1">
    <source>
        <dbReference type="ARBA" id="ARBA00004141"/>
    </source>
</evidence>
<dbReference type="InterPro" id="IPR020846">
    <property type="entry name" value="MFS_dom"/>
</dbReference>
<evidence type="ECO:0000313" key="9">
    <source>
        <dbReference type="EMBL" id="KAG7816160.1"/>
    </source>
</evidence>
<evidence type="ECO:0000313" key="10">
    <source>
        <dbReference type="EMBL" id="KAG7845538.1"/>
    </source>
</evidence>
<keyword evidence="12" id="KW-1185">Reference proteome</keyword>
<evidence type="ECO:0000256" key="6">
    <source>
        <dbReference type="SAM" id="MobiDB-lite"/>
    </source>
</evidence>
<proteinExistence type="inferred from homology"/>
<dbReference type="GO" id="GO:0005886">
    <property type="term" value="C:plasma membrane"/>
    <property type="evidence" value="ECO:0007669"/>
    <property type="project" value="TreeGrafter"/>
</dbReference>
<evidence type="ECO:0000256" key="2">
    <source>
        <dbReference type="ARBA" id="ARBA00008335"/>
    </source>
</evidence>
<feature type="transmembrane region" description="Helical" evidence="7">
    <location>
        <begin position="45"/>
        <end position="63"/>
    </location>
</feature>
<feature type="transmembrane region" description="Helical" evidence="7">
    <location>
        <begin position="262"/>
        <end position="283"/>
    </location>
</feature>
<feature type="transmembrane region" description="Helical" evidence="7">
    <location>
        <begin position="295"/>
        <end position="314"/>
    </location>
</feature>
<keyword evidence="5 7" id="KW-0472">Membrane</keyword>
<dbReference type="SUPFAM" id="SSF103473">
    <property type="entry name" value="MFS general substrate transporter"/>
    <property type="match status" value="1"/>
</dbReference>
<evidence type="ECO:0000256" key="7">
    <source>
        <dbReference type="SAM" id="Phobius"/>
    </source>
</evidence>
<organism evidence="9 11">
    <name type="scientific">Pichia angusta</name>
    <name type="common">Yeast</name>
    <name type="synonym">Hansenula polymorpha</name>
    <dbReference type="NCBI Taxonomy" id="870730"/>
    <lineage>
        <taxon>Eukaryota</taxon>
        <taxon>Fungi</taxon>
        <taxon>Dikarya</taxon>
        <taxon>Ascomycota</taxon>
        <taxon>Saccharomycotina</taxon>
        <taxon>Pichiomycetes</taxon>
        <taxon>Pichiales</taxon>
        <taxon>Pichiaceae</taxon>
        <taxon>Ogataea</taxon>
    </lineage>
</organism>
<comment type="similarity">
    <text evidence="2">Belongs to the major facilitator superfamily.</text>
</comment>
<dbReference type="PROSITE" id="PS50850">
    <property type="entry name" value="MFS"/>
    <property type="match status" value="1"/>
</dbReference>
<feature type="transmembrane region" description="Helical" evidence="7">
    <location>
        <begin position="542"/>
        <end position="561"/>
    </location>
</feature>
<evidence type="ECO:0000256" key="5">
    <source>
        <dbReference type="ARBA" id="ARBA00023136"/>
    </source>
</evidence>
<dbReference type="PANTHER" id="PTHR23501:SF87">
    <property type="entry name" value="SIDEROPHORE IRON TRANSPORTER 2"/>
    <property type="match status" value="1"/>
</dbReference>
<comment type="caution">
    <text evidence="9">The sequence shown here is derived from an EMBL/GenBank/DDBJ whole genome shotgun (WGS) entry which is preliminary data.</text>
</comment>
<dbReference type="EMBL" id="JAHLVD010000021">
    <property type="protein sequence ID" value="KAG7845538.1"/>
    <property type="molecule type" value="Genomic_DNA"/>
</dbReference>
<feature type="transmembrane region" description="Helical" evidence="7">
    <location>
        <begin position="114"/>
        <end position="131"/>
    </location>
</feature>
<evidence type="ECO:0000256" key="3">
    <source>
        <dbReference type="ARBA" id="ARBA00022692"/>
    </source>
</evidence>
<dbReference type="Pfam" id="PF07690">
    <property type="entry name" value="MFS_1"/>
    <property type="match status" value="1"/>
</dbReference>
<feature type="transmembrane region" description="Helical" evidence="7">
    <location>
        <begin position="205"/>
        <end position="226"/>
    </location>
</feature>
<dbReference type="Gene3D" id="1.20.1250.20">
    <property type="entry name" value="MFS general substrate transporter like domains"/>
    <property type="match status" value="2"/>
</dbReference>
<dbReference type="GO" id="GO:0015343">
    <property type="term" value="F:siderophore-iron transmembrane transporter activity"/>
    <property type="evidence" value="ECO:0007669"/>
    <property type="project" value="TreeGrafter"/>
</dbReference>
<feature type="domain" description="Major facilitator superfamily (MFS) profile" evidence="8">
    <location>
        <begin position="49"/>
        <end position="564"/>
    </location>
</feature>
<feature type="region of interest" description="Disordered" evidence="6">
    <location>
        <begin position="1"/>
        <end position="38"/>
    </location>
</feature>
<dbReference type="InterPro" id="IPR036259">
    <property type="entry name" value="MFS_trans_sf"/>
</dbReference>
<accession>A0AAN6I4A2</accession>
<comment type="subcellular location">
    <subcellularLocation>
        <location evidence="1">Membrane</location>
        <topology evidence="1">Multi-pass membrane protein</topology>
    </subcellularLocation>
</comment>
<name>A0AAN6I4A2_PICAN</name>
<dbReference type="Proteomes" id="UP001196530">
    <property type="component" value="Unassembled WGS sequence"/>
</dbReference>
<feature type="transmembrane region" description="Helical" evidence="7">
    <location>
        <begin position="469"/>
        <end position="489"/>
    </location>
</feature>
<evidence type="ECO:0000256" key="4">
    <source>
        <dbReference type="ARBA" id="ARBA00022989"/>
    </source>
</evidence>
<dbReference type="GeneID" id="66129177"/>
<feature type="transmembrane region" description="Helical" evidence="7">
    <location>
        <begin position="83"/>
        <end position="102"/>
    </location>
</feature>
<dbReference type="PANTHER" id="PTHR23501">
    <property type="entry name" value="MAJOR FACILITATOR SUPERFAMILY"/>
    <property type="match status" value="1"/>
</dbReference>
<gene>
    <name evidence="9" type="ORF">KL928_005126</name>
    <name evidence="10" type="ORF">KL940_005224</name>
</gene>
<dbReference type="InterPro" id="IPR011701">
    <property type="entry name" value="MFS"/>
</dbReference>
<dbReference type="AlphaFoldDB" id="A0AAN6I4A2"/>